<dbReference type="SUPFAM" id="SSF56112">
    <property type="entry name" value="Protein kinase-like (PK-like)"/>
    <property type="match status" value="1"/>
</dbReference>
<dbReference type="RefSeq" id="XP_021864410.2">
    <property type="nucleotide sequence ID" value="XM_022008718.2"/>
</dbReference>
<dbReference type="GeneID" id="110803223"/>
<dbReference type="GO" id="GO:0005524">
    <property type="term" value="F:ATP binding"/>
    <property type="evidence" value="ECO:0007669"/>
    <property type="project" value="UniProtKB-KW"/>
</dbReference>
<evidence type="ECO:0000256" key="5">
    <source>
        <dbReference type="ARBA" id="ARBA00048679"/>
    </source>
</evidence>
<evidence type="ECO:0000256" key="1">
    <source>
        <dbReference type="ARBA" id="ARBA00012513"/>
    </source>
</evidence>
<dbReference type="SMART" id="SM00220">
    <property type="entry name" value="S_TKc"/>
    <property type="match status" value="1"/>
</dbReference>
<name>A0A9R0JDA8_SPIOL</name>
<dbReference type="AlphaFoldDB" id="A0A9R0JDA8"/>
<protein>
    <recommendedName>
        <fullName evidence="1">non-specific serine/threonine protein kinase</fullName>
        <ecNumber evidence="1">2.7.11.1</ecNumber>
    </recommendedName>
</protein>
<dbReference type="Pfam" id="PF00069">
    <property type="entry name" value="Pkinase"/>
    <property type="match status" value="1"/>
</dbReference>
<reference evidence="8" key="2">
    <citation type="submission" date="2025-08" db="UniProtKB">
        <authorList>
            <consortium name="RefSeq"/>
        </authorList>
    </citation>
    <scope>IDENTIFICATION</scope>
    <source>
        <tissue evidence="8">Leaf</tissue>
    </source>
</reference>
<evidence type="ECO:0000259" key="6">
    <source>
        <dbReference type="PROSITE" id="PS50011"/>
    </source>
</evidence>
<accession>A0A9R0JDA8</accession>
<proteinExistence type="predicted"/>
<dbReference type="InterPro" id="IPR008271">
    <property type="entry name" value="Ser/Thr_kinase_AS"/>
</dbReference>
<evidence type="ECO:0000256" key="3">
    <source>
        <dbReference type="ARBA" id="ARBA00022777"/>
    </source>
</evidence>
<feature type="domain" description="Protein kinase" evidence="6">
    <location>
        <begin position="21"/>
        <end position="282"/>
    </location>
</feature>
<keyword evidence="3" id="KW-0418">Kinase</keyword>
<dbReference type="InterPro" id="IPR011009">
    <property type="entry name" value="Kinase-like_dom_sf"/>
</dbReference>
<keyword evidence="3" id="KW-0808">Transferase</keyword>
<gene>
    <name evidence="8" type="primary">LOC110803223</name>
</gene>
<evidence type="ECO:0000313" key="7">
    <source>
        <dbReference type="Proteomes" id="UP000813463"/>
    </source>
</evidence>
<dbReference type="PROSITE" id="PS00108">
    <property type="entry name" value="PROTEIN_KINASE_ST"/>
    <property type="match status" value="1"/>
</dbReference>
<evidence type="ECO:0000313" key="8">
    <source>
        <dbReference type="RefSeq" id="XP_021864410.2"/>
    </source>
</evidence>
<keyword evidence="2" id="KW-0723">Serine/threonine-protein kinase</keyword>
<dbReference type="Proteomes" id="UP000813463">
    <property type="component" value="Chromosome 1"/>
</dbReference>
<reference evidence="7" key="1">
    <citation type="journal article" date="2021" name="Nat. Commun.">
        <title>Genomic analyses provide insights into spinach domestication and the genetic basis of agronomic traits.</title>
        <authorList>
            <person name="Cai X."/>
            <person name="Sun X."/>
            <person name="Xu C."/>
            <person name="Sun H."/>
            <person name="Wang X."/>
            <person name="Ge C."/>
            <person name="Zhang Z."/>
            <person name="Wang Q."/>
            <person name="Fei Z."/>
            <person name="Jiao C."/>
            <person name="Wang Q."/>
        </authorList>
    </citation>
    <scope>NUCLEOTIDE SEQUENCE [LARGE SCALE GENOMIC DNA]</scope>
    <source>
        <strain evidence="7">cv. Varoflay</strain>
    </source>
</reference>
<dbReference type="InterPro" id="IPR000719">
    <property type="entry name" value="Prot_kinase_dom"/>
</dbReference>
<dbReference type="GO" id="GO:0035556">
    <property type="term" value="P:intracellular signal transduction"/>
    <property type="evidence" value="ECO:0000318"/>
    <property type="project" value="GO_Central"/>
</dbReference>
<dbReference type="Gene3D" id="1.10.510.10">
    <property type="entry name" value="Transferase(Phosphotransferase) domain 1"/>
    <property type="match status" value="1"/>
</dbReference>
<dbReference type="GO" id="GO:0004674">
    <property type="term" value="F:protein serine/threonine kinase activity"/>
    <property type="evidence" value="ECO:0000318"/>
    <property type="project" value="GO_Central"/>
</dbReference>
<comment type="catalytic activity">
    <reaction evidence="5">
        <text>L-seryl-[protein] + ATP = O-phospho-L-seryl-[protein] + ADP + H(+)</text>
        <dbReference type="Rhea" id="RHEA:17989"/>
        <dbReference type="Rhea" id="RHEA-COMP:9863"/>
        <dbReference type="Rhea" id="RHEA-COMP:11604"/>
        <dbReference type="ChEBI" id="CHEBI:15378"/>
        <dbReference type="ChEBI" id="CHEBI:29999"/>
        <dbReference type="ChEBI" id="CHEBI:30616"/>
        <dbReference type="ChEBI" id="CHEBI:83421"/>
        <dbReference type="ChEBI" id="CHEBI:456216"/>
        <dbReference type="EC" id="2.7.11.1"/>
    </reaction>
</comment>
<evidence type="ECO:0000256" key="4">
    <source>
        <dbReference type="ARBA" id="ARBA00047899"/>
    </source>
</evidence>
<dbReference type="PROSITE" id="PS50011">
    <property type="entry name" value="PROTEIN_KINASE_DOM"/>
    <property type="match status" value="1"/>
</dbReference>
<organism evidence="7 8">
    <name type="scientific">Spinacia oleracea</name>
    <name type="common">Spinach</name>
    <dbReference type="NCBI Taxonomy" id="3562"/>
    <lineage>
        <taxon>Eukaryota</taxon>
        <taxon>Viridiplantae</taxon>
        <taxon>Streptophyta</taxon>
        <taxon>Embryophyta</taxon>
        <taxon>Tracheophyta</taxon>
        <taxon>Spermatophyta</taxon>
        <taxon>Magnoliopsida</taxon>
        <taxon>eudicotyledons</taxon>
        <taxon>Gunneridae</taxon>
        <taxon>Pentapetalae</taxon>
        <taxon>Caryophyllales</taxon>
        <taxon>Chenopodiaceae</taxon>
        <taxon>Chenopodioideae</taxon>
        <taxon>Anserineae</taxon>
        <taxon>Spinacia</taxon>
    </lineage>
</organism>
<keyword evidence="7" id="KW-1185">Reference proteome</keyword>
<dbReference type="GO" id="GO:0005737">
    <property type="term" value="C:cytoplasm"/>
    <property type="evidence" value="ECO:0000318"/>
    <property type="project" value="GO_Central"/>
</dbReference>
<sequence>MSSCSSTSSQVAETDPTGQYERYNEMLGEGFYKKVYKGFDNLNGMEIAWCRIKITTKMSKSDPDTVMRLCTEACLVKNIHHENIVKCYRSWIDYENKIIHIITELFTSMTMRQYIMNHVLVDVTAVKKWCRQILNALDYLHTRNPPILHRDVKVENMFVCGNSGTVKLGDFGVATVLKPGHGAVGVFGTAQYMAPEIFRGNYNQLVDIHSFGICVLQMVTGIDKLYGECTYKEQIYKEIMAGVRPEVLSTVTDTQAKQFIERCLSPAYKRPSAKELLNDPFLGPSVASTSTVRTNLSLMPCSIRDQVDRLVGVEKEVEFGDRKVNFLGKMKDRVMIRIVLSIIYNVGGNEVEEMELEFSIQKDKVDQFVMKNIAKQLELSTEDVAVAIEIMDQLIKEVMCNQNSAYKGVLNAQNLSDEDPFSSYYEYYDDKQKSERMSNCFGKLSKLSKLRTFSWLFVLMDYNIRMHFSDKLIPD</sequence>
<comment type="catalytic activity">
    <reaction evidence="4">
        <text>L-threonyl-[protein] + ATP = O-phospho-L-threonyl-[protein] + ADP + H(+)</text>
        <dbReference type="Rhea" id="RHEA:46608"/>
        <dbReference type="Rhea" id="RHEA-COMP:11060"/>
        <dbReference type="Rhea" id="RHEA-COMP:11605"/>
        <dbReference type="ChEBI" id="CHEBI:15378"/>
        <dbReference type="ChEBI" id="CHEBI:30013"/>
        <dbReference type="ChEBI" id="CHEBI:30616"/>
        <dbReference type="ChEBI" id="CHEBI:61977"/>
        <dbReference type="ChEBI" id="CHEBI:456216"/>
        <dbReference type="EC" id="2.7.11.1"/>
    </reaction>
</comment>
<dbReference type="InterPro" id="IPR050588">
    <property type="entry name" value="WNK_Ser-Thr_kinase"/>
</dbReference>
<dbReference type="KEGG" id="soe:110803223"/>
<dbReference type="EC" id="2.7.11.1" evidence="1"/>
<evidence type="ECO:0000256" key="2">
    <source>
        <dbReference type="ARBA" id="ARBA00022527"/>
    </source>
</evidence>
<dbReference type="Gene3D" id="3.30.200.20">
    <property type="entry name" value="Phosphorylase Kinase, domain 1"/>
    <property type="match status" value="1"/>
</dbReference>
<dbReference type="PANTHER" id="PTHR13902">
    <property type="entry name" value="SERINE/THREONINE-PROTEIN KINASE WNK WITH NO LYSINE -RELATED"/>
    <property type="match status" value="1"/>
</dbReference>